<dbReference type="RefSeq" id="WP_231976586.1">
    <property type="nucleotide sequence ID" value="NZ_LT629797.1"/>
</dbReference>
<evidence type="ECO:0000259" key="5">
    <source>
        <dbReference type="PROSITE" id="PS50977"/>
    </source>
</evidence>
<dbReference type="Gene3D" id="1.10.10.60">
    <property type="entry name" value="Homeodomain-like"/>
    <property type="match status" value="1"/>
</dbReference>
<dbReference type="InterPro" id="IPR001647">
    <property type="entry name" value="HTH_TetR"/>
</dbReference>
<protein>
    <submittedName>
        <fullName evidence="6">Transcriptional regulator, TetR family</fullName>
    </submittedName>
</protein>
<dbReference type="EMBL" id="LT629797">
    <property type="protein sequence ID" value="SDU80254.1"/>
    <property type="molecule type" value="Genomic_DNA"/>
</dbReference>
<dbReference type="PANTHER" id="PTHR30055">
    <property type="entry name" value="HTH-TYPE TRANSCRIPTIONAL REGULATOR RUTR"/>
    <property type="match status" value="1"/>
</dbReference>
<feature type="domain" description="HTH tetR-type" evidence="5">
    <location>
        <begin position="15"/>
        <end position="75"/>
    </location>
</feature>
<evidence type="ECO:0000256" key="2">
    <source>
        <dbReference type="ARBA" id="ARBA00023125"/>
    </source>
</evidence>
<dbReference type="GO" id="GO:0003700">
    <property type="term" value="F:DNA-binding transcription factor activity"/>
    <property type="evidence" value="ECO:0007669"/>
    <property type="project" value="TreeGrafter"/>
</dbReference>
<evidence type="ECO:0000313" key="6">
    <source>
        <dbReference type="EMBL" id="SDU80254.1"/>
    </source>
</evidence>
<evidence type="ECO:0000313" key="7">
    <source>
        <dbReference type="Proteomes" id="UP000198675"/>
    </source>
</evidence>
<dbReference type="InterPro" id="IPR041490">
    <property type="entry name" value="KstR2_TetR_C"/>
</dbReference>
<evidence type="ECO:0000256" key="1">
    <source>
        <dbReference type="ARBA" id="ARBA00023015"/>
    </source>
</evidence>
<dbReference type="PANTHER" id="PTHR30055:SF234">
    <property type="entry name" value="HTH-TYPE TRANSCRIPTIONAL REGULATOR BETI"/>
    <property type="match status" value="1"/>
</dbReference>
<dbReference type="Pfam" id="PF00440">
    <property type="entry name" value="TetR_N"/>
    <property type="match status" value="1"/>
</dbReference>
<dbReference type="AlphaFoldDB" id="A0A1H2LHG1"/>
<dbReference type="InterPro" id="IPR009057">
    <property type="entry name" value="Homeodomain-like_sf"/>
</dbReference>
<keyword evidence="1" id="KW-0805">Transcription regulation</keyword>
<evidence type="ECO:0000256" key="3">
    <source>
        <dbReference type="ARBA" id="ARBA00023163"/>
    </source>
</evidence>
<dbReference type="PROSITE" id="PS50977">
    <property type="entry name" value="HTH_TETR_2"/>
    <property type="match status" value="1"/>
</dbReference>
<dbReference type="Pfam" id="PF17932">
    <property type="entry name" value="TetR_C_24"/>
    <property type="match status" value="1"/>
</dbReference>
<keyword evidence="3" id="KW-0804">Transcription</keyword>
<sequence>MSSPVARPAPRSKAGIRYQDAQRAALELFAERGFSRVGMRDLAAHMGIAAGSLYNHIESKEALLFEFIEEFYSALTLGAEQLLKSQPDARSRLRALLERHLQLHQSMPLHFRLAEYELCCLPPEPLEQILELRERYEQHWLQAVAQLCGQTPDAVRRGAVRAIVSLLNQLPAWTQAACDEPASRLRLQQEMVLGALAGALGMAVHAF</sequence>
<dbReference type="InterPro" id="IPR050109">
    <property type="entry name" value="HTH-type_TetR-like_transc_reg"/>
</dbReference>
<dbReference type="Gene3D" id="1.10.357.10">
    <property type="entry name" value="Tetracycline Repressor, domain 2"/>
    <property type="match status" value="1"/>
</dbReference>
<reference evidence="7" key="1">
    <citation type="submission" date="2016-10" db="EMBL/GenBank/DDBJ databases">
        <authorList>
            <person name="Varghese N."/>
            <person name="Submissions S."/>
        </authorList>
    </citation>
    <scope>NUCLEOTIDE SEQUENCE [LARGE SCALE GENOMIC DNA]</scope>
    <source>
        <strain evidence="7">KCTC 32246</strain>
    </source>
</reference>
<dbReference type="InterPro" id="IPR036271">
    <property type="entry name" value="Tet_transcr_reg_TetR-rel_C_sf"/>
</dbReference>
<dbReference type="Proteomes" id="UP000198675">
    <property type="component" value="Chromosome I"/>
</dbReference>
<keyword evidence="2 4" id="KW-0238">DNA-binding</keyword>
<dbReference type="GO" id="GO:0000976">
    <property type="term" value="F:transcription cis-regulatory region binding"/>
    <property type="evidence" value="ECO:0007669"/>
    <property type="project" value="TreeGrafter"/>
</dbReference>
<gene>
    <name evidence="6" type="ORF">SAMN05216363_1520</name>
</gene>
<dbReference type="SUPFAM" id="SSF46689">
    <property type="entry name" value="Homeodomain-like"/>
    <property type="match status" value="1"/>
</dbReference>
<accession>A0A1H2LHG1</accession>
<proteinExistence type="predicted"/>
<organism evidence="6 7">
    <name type="scientific">Pseudomonas sihuiensis</name>
    <dbReference type="NCBI Taxonomy" id="1274359"/>
    <lineage>
        <taxon>Bacteria</taxon>
        <taxon>Pseudomonadati</taxon>
        <taxon>Pseudomonadota</taxon>
        <taxon>Gammaproteobacteria</taxon>
        <taxon>Pseudomonadales</taxon>
        <taxon>Pseudomonadaceae</taxon>
        <taxon>Pseudomonas</taxon>
    </lineage>
</organism>
<feature type="DNA-binding region" description="H-T-H motif" evidence="4">
    <location>
        <begin position="38"/>
        <end position="57"/>
    </location>
</feature>
<dbReference type="PRINTS" id="PR00455">
    <property type="entry name" value="HTHTETR"/>
</dbReference>
<keyword evidence="7" id="KW-1185">Reference proteome</keyword>
<name>A0A1H2LHG1_9PSED</name>
<evidence type="ECO:0000256" key="4">
    <source>
        <dbReference type="PROSITE-ProRule" id="PRU00335"/>
    </source>
</evidence>
<dbReference type="SUPFAM" id="SSF48498">
    <property type="entry name" value="Tetracyclin repressor-like, C-terminal domain"/>
    <property type="match status" value="1"/>
</dbReference>